<organism evidence="1 2">
    <name type="scientific">Enhygromyxa salina</name>
    <dbReference type="NCBI Taxonomy" id="215803"/>
    <lineage>
        <taxon>Bacteria</taxon>
        <taxon>Pseudomonadati</taxon>
        <taxon>Myxococcota</taxon>
        <taxon>Polyangia</taxon>
        <taxon>Nannocystales</taxon>
        <taxon>Nannocystaceae</taxon>
        <taxon>Enhygromyxa</taxon>
    </lineage>
</organism>
<comment type="caution">
    <text evidence="1">The sequence shown here is derived from an EMBL/GenBank/DDBJ whole genome shotgun (WGS) entry which is preliminary data.</text>
</comment>
<evidence type="ECO:0000313" key="2">
    <source>
        <dbReference type="Proteomes" id="UP000237968"/>
    </source>
</evidence>
<sequence>MMAVMRSSAAVLAVVATFGCVAGEIQREPLHDTISLLSPRCAGAGSCVLGHVTEAGTAAPIAEAAVFLERELEPDESEPVRILALTDEQGVFVVGEPPPGSYRIAIYKDASSVEVMGVELGREGTTMLPVRLAL</sequence>
<dbReference type="InterPro" id="IPR013784">
    <property type="entry name" value="Carb-bd-like_fold"/>
</dbReference>
<dbReference type="EMBL" id="PVNK01000110">
    <property type="protein sequence ID" value="PRQ02855.1"/>
    <property type="molecule type" value="Genomic_DNA"/>
</dbReference>
<dbReference type="GO" id="GO:0030246">
    <property type="term" value="F:carbohydrate binding"/>
    <property type="evidence" value="ECO:0007669"/>
    <property type="project" value="InterPro"/>
</dbReference>
<protein>
    <recommendedName>
        <fullName evidence="3">Carboxypeptidase regulatory-like domain-containing protein</fullName>
    </recommendedName>
</protein>
<proteinExistence type="predicted"/>
<dbReference type="SUPFAM" id="SSF49452">
    <property type="entry name" value="Starch-binding domain-like"/>
    <property type="match status" value="1"/>
</dbReference>
<gene>
    <name evidence="1" type="ORF">ENSA5_20320</name>
</gene>
<reference evidence="1 2" key="1">
    <citation type="submission" date="2018-03" db="EMBL/GenBank/DDBJ databases">
        <title>Draft Genome Sequences of the Obligatory Marine Myxobacteria Enhygromyxa salina SWB005.</title>
        <authorList>
            <person name="Poehlein A."/>
            <person name="Moghaddam J.A."/>
            <person name="Harms H."/>
            <person name="Alanjari M."/>
            <person name="Koenig G.M."/>
            <person name="Daniel R."/>
            <person name="Schaeberle T.F."/>
        </authorList>
    </citation>
    <scope>NUCLEOTIDE SEQUENCE [LARGE SCALE GENOMIC DNA]</scope>
    <source>
        <strain evidence="1 2">SWB005</strain>
    </source>
</reference>
<name>A0A2S9YCM9_9BACT</name>
<accession>A0A2S9YCM9</accession>
<dbReference type="AlphaFoldDB" id="A0A2S9YCM9"/>
<dbReference type="PROSITE" id="PS51257">
    <property type="entry name" value="PROKAR_LIPOPROTEIN"/>
    <property type="match status" value="1"/>
</dbReference>
<dbReference type="Proteomes" id="UP000237968">
    <property type="component" value="Unassembled WGS sequence"/>
</dbReference>
<evidence type="ECO:0000313" key="1">
    <source>
        <dbReference type="EMBL" id="PRQ02855.1"/>
    </source>
</evidence>
<keyword evidence="2" id="KW-1185">Reference proteome</keyword>
<dbReference type="Gene3D" id="2.60.40.1120">
    <property type="entry name" value="Carboxypeptidase-like, regulatory domain"/>
    <property type="match status" value="1"/>
</dbReference>
<evidence type="ECO:0008006" key="3">
    <source>
        <dbReference type="Google" id="ProtNLM"/>
    </source>
</evidence>